<evidence type="ECO:0000259" key="9">
    <source>
        <dbReference type="PROSITE" id="PS50928"/>
    </source>
</evidence>
<evidence type="ECO:0000256" key="7">
    <source>
        <dbReference type="ARBA" id="ARBA00023136"/>
    </source>
</evidence>
<keyword evidence="3" id="KW-0813">Transport</keyword>
<keyword evidence="11" id="KW-1185">Reference proteome</keyword>
<name>A0ABM7Z5R2_NOSCO</name>
<keyword evidence="5 8" id="KW-0812">Transmembrane</keyword>
<organism evidence="10 11">
    <name type="scientific">Nostoc cf. commune SO-36</name>
    <dbReference type="NCBI Taxonomy" id="449208"/>
    <lineage>
        <taxon>Bacteria</taxon>
        <taxon>Bacillati</taxon>
        <taxon>Cyanobacteriota</taxon>
        <taxon>Cyanophyceae</taxon>
        <taxon>Nostocales</taxon>
        <taxon>Nostocaceae</taxon>
        <taxon>Nostoc</taxon>
    </lineage>
</organism>
<evidence type="ECO:0000256" key="1">
    <source>
        <dbReference type="ARBA" id="ARBA00004651"/>
    </source>
</evidence>
<feature type="transmembrane region" description="Helical" evidence="8">
    <location>
        <begin position="233"/>
        <end position="252"/>
    </location>
</feature>
<evidence type="ECO:0000256" key="6">
    <source>
        <dbReference type="ARBA" id="ARBA00022989"/>
    </source>
</evidence>
<evidence type="ECO:0000256" key="5">
    <source>
        <dbReference type="ARBA" id="ARBA00022692"/>
    </source>
</evidence>
<dbReference type="SUPFAM" id="SSF161098">
    <property type="entry name" value="MetI-like"/>
    <property type="match status" value="1"/>
</dbReference>
<keyword evidence="6 8" id="KW-1133">Transmembrane helix</keyword>
<comment type="similarity">
    <text evidence="2 8">Belongs to the binding-protein-dependent transport system permease family. CysTW subfamily.</text>
</comment>
<evidence type="ECO:0000313" key="10">
    <source>
        <dbReference type="EMBL" id="BDI18402.1"/>
    </source>
</evidence>
<protein>
    <recommendedName>
        <fullName evidence="8">Phosphate transport system permease protein PstA</fullName>
    </recommendedName>
</protein>
<feature type="transmembrane region" description="Helical" evidence="8">
    <location>
        <begin position="79"/>
        <end position="103"/>
    </location>
</feature>
<sequence length="310" mass="33801">MTKSNTEFTNLSDSGVNPNFDLAINKRYNLDKVFAIATWVATSFALLVLVILLIDVLTDGLGRLNWSFVTSFSSRRASSAGVLAPLVGTIWLLVITALISFPLGVGAGIFLEEYATDNWFTRLIEINIANLAAVPSIIYGLLGLQVFVRVMEPITRGRSILAGALTLSLLILPIIIITTRESLRAVPDSLRQAGFALGANRWQIIREQIFPIALPGILTGTILSLSRAIGETAPLIVVGAVGFITFLPQLSFKGLQSSFTALPIQIFDWVSRPQVEFHQNAAAGIVVLMIVLMLMNSTAIFLRNKFQQSR</sequence>
<feature type="transmembrane region" description="Helical" evidence="8">
    <location>
        <begin position="160"/>
        <end position="179"/>
    </location>
</feature>
<dbReference type="Pfam" id="PF00528">
    <property type="entry name" value="BPD_transp_1"/>
    <property type="match status" value="1"/>
</dbReference>
<feature type="transmembrane region" description="Helical" evidence="8">
    <location>
        <begin position="123"/>
        <end position="148"/>
    </location>
</feature>
<accession>A0ABM7Z5R2</accession>
<dbReference type="PROSITE" id="PS50928">
    <property type="entry name" value="ABC_TM1"/>
    <property type="match status" value="1"/>
</dbReference>
<comment type="subcellular location">
    <subcellularLocation>
        <location evidence="1 8">Cell membrane</location>
        <topology evidence="1 8">Multi-pass membrane protein</topology>
    </subcellularLocation>
</comment>
<dbReference type="Gene3D" id="1.10.3720.10">
    <property type="entry name" value="MetI-like"/>
    <property type="match status" value="1"/>
</dbReference>
<evidence type="ECO:0000256" key="4">
    <source>
        <dbReference type="ARBA" id="ARBA00022475"/>
    </source>
</evidence>
<proteinExistence type="inferred from homology"/>
<reference evidence="10" key="1">
    <citation type="submission" date="2022-04" db="EMBL/GenBank/DDBJ databases">
        <title>Complete genome sequence of a cyanobacterium, Nostoc sp. SO-36, isolated in Antarctica.</title>
        <authorList>
            <person name="Kanesaki Y."/>
            <person name="Effendi D."/>
            <person name="Sakamoto T."/>
            <person name="Ohtani S."/>
            <person name="Awai K."/>
        </authorList>
    </citation>
    <scope>NUCLEOTIDE SEQUENCE</scope>
    <source>
        <strain evidence="10">SO-36</strain>
    </source>
</reference>
<dbReference type="InterPro" id="IPR005672">
    <property type="entry name" value="Phosphate_PstA"/>
</dbReference>
<dbReference type="PANTHER" id="PTHR43470">
    <property type="entry name" value="PHOSPHATE TRANSPORT SYSTEM PERMEASE PROTEIN PSTA-RELATED"/>
    <property type="match status" value="1"/>
</dbReference>
<evidence type="ECO:0000256" key="2">
    <source>
        <dbReference type="ARBA" id="ARBA00007069"/>
    </source>
</evidence>
<keyword evidence="7 8" id="KW-0472">Membrane</keyword>
<feature type="transmembrane region" description="Helical" evidence="8">
    <location>
        <begin position="209"/>
        <end position="226"/>
    </location>
</feature>
<dbReference type="InterPro" id="IPR035906">
    <property type="entry name" value="MetI-like_sf"/>
</dbReference>
<feature type="transmembrane region" description="Helical" evidence="8">
    <location>
        <begin position="36"/>
        <end position="58"/>
    </location>
</feature>
<feature type="transmembrane region" description="Helical" evidence="8">
    <location>
        <begin position="281"/>
        <end position="302"/>
    </location>
</feature>
<dbReference type="Proteomes" id="UP001055453">
    <property type="component" value="Chromosome"/>
</dbReference>
<dbReference type="EMBL" id="AP025732">
    <property type="protein sequence ID" value="BDI18402.1"/>
    <property type="molecule type" value="Genomic_DNA"/>
</dbReference>
<evidence type="ECO:0000313" key="11">
    <source>
        <dbReference type="Proteomes" id="UP001055453"/>
    </source>
</evidence>
<evidence type="ECO:0000256" key="3">
    <source>
        <dbReference type="ARBA" id="ARBA00022448"/>
    </source>
</evidence>
<feature type="domain" description="ABC transmembrane type-1" evidence="9">
    <location>
        <begin position="86"/>
        <end position="298"/>
    </location>
</feature>
<keyword evidence="4 8" id="KW-1003">Cell membrane</keyword>
<dbReference type="CDD" id="cd06261">
    <property type="entry name" value="TM_PBP2"/>
    <property type="match status" value="1"/>
</dbReference>
<gene>
    <name evidence="10" type="primary">pstA</name>
    <name evidence="10" type="ORF">ANSO36C_42040</name>
</gene>
<dbReference type="RefSeq" id="WP_251956037.1">
    <property type="nucleotide sequence ID" value="NZ_AP025732.1"/>
</dbReference>
<evidence type="ECO:0000256" key="8">
    <source>
        <dbReference type="RuleBase" id="RU363043"/>
    </source>
</evidence>
<dbReference type="InterPro" id="IPR000515">
    <property type="entry name" value="MetI-like"/>
</dbReference>
<dbReference type="NCBIfam" id="TIGR00974">
    <property type="entry name" value="3a0107s02c"/>
    <property type="match status" value="1"/>
</dbReference>
<dbReference type="PANTHER" id="PTHR43470:SF5">
    <property type="entry name" value="PHOSPHATE TRANSPORT SYSTEM PERMEASE PROTEIN PSTA"/>
    <property type="match status" value="1"/>
</dbReference>